<protein>
    <submittedName>
        <fullName evidence="1">Uncharacterized protein</fullName>
    </submittedName>
</protein>
<accession>A0ABY6M002</accession>
<gene>
    <name evidence="1" type="ORF">K5I29_02350</name>
</gene>
<keyword evidence="2" id="KW-1185">Reference proteome</keyword>
<dbReference type="RefSeq" id="WP_264434260.1">
    <property type="nucleotide sequence ID" value="NZ_CP081495.1"/>
</dbReference>
<dbReference type="SUPFAM" id="SSF54171">
    <property type="entry name" value="DNA-binding domain"/>
    <property type="match status" value="1"/>
</dbReference>
<organism evidence="1 2">
    <name type="scientific">Flavobacterium agricola</name>
    <dbReference type="NCBI Taxonomy" id="2870839"/>
    <lineage>
        <taxon>Bacteria</taxon>
        <taxon>Pseudomonadati</taxon>
        <taxon>Bacteroidota</taxon>
        <taxon>Flavobacteriia</taxon>
        <taxon>Flavobacteriales</taxon>
        <taxon>Flavobacteriaceae</taxon>
        <taxon>Flavobacterium</taxon>
    </lineage>
</organism>
<evidence type="ECO:0000313" key="2">
    <source>
        <dbReference type="Proteomes" id="UP001163328"/>
    </source>
</evidence>
<name>A0ABY6M002_9FLAO</name>
<sequence>MTKKFIRSSTGTHLKDSDYKGVKWDPNSLQWSATLKHKGIVYNCGYFSNERDAAKARDIKIIAIGATKPLQILKSTK</sequence>
<dbReference type="InterPro" id="IPR016177">
    <property type="entry name" value="DNA-bd_dom_sf"/>
</dbReference>
<evidence type="ECO:0000313" key="1">
    <source>
        <dbReference type="EMBL" id="UYW01786.1"/>
    </source>
</evidence>
<dbReference type="EMBL" id="CP081495">
    <property type="protein sequence ID" value="UYW01786.1"/>
    <property type="molecule type" value="Genomic_DNA"/>
</dbReference>
<proteinExistence type="predicted"/>
<dbReference type="Proteomes" id="UP001163328">
    <property type="component" value="Chromosome"/>
</dbReference>
<reference evidence="1" key="1">
    <citation type="submission" date="2021-08" db="EMBL/GenBank/DDBJ databases">
        <title>Flavobacterium sp. strain CC-SYL302.</title>
        <authorList>
            <person name="Lin S.-Y."/>
            <person name="Lee T.-H."/>
            <person name="Young C.-C."/>
        </authorList>
    </citation>
    <scope>NUCLEOTIDE SEQUENCE</scope>
    <source>
        <strain evidence="1">CC-SYL302</strain>
    </source>
</reference>